<feature type="binding site" evidence="7">
    <location>
        <position position="210"/>
    </location>
    <ligand>
        <name>Zn(2+)</name>
        <dbReference type="ChEBI" id="CHEBI:29105"/>
        <label>2</label>
    </ligand>
</feature>
<dbReference type="InterPro" id="IPR036237">
    <property type="entry name" value="Xyl_isomerase-like_sf"/>
</dbReference>
<feature type="domain" description="Xylose isomerase-like TIM barrel" evidence="8">
    <location>
        <begin position="25"/>
        <end position="269"/>
    </location>
</feature>
<accession>A0A454C9I4</accession>
<proteinExistence type="inferred from homology"/>
<comment type="similarity">
    <text evidence="1 7">Belongs to the AP endonuclease 2 family.</text>
</comment>
<keyword evidence="2 7" id="KW-0479">Metal-binding</keyword>
<feature type="binding site" evidence="7">
    <location>
        <position position="255"/>
    </location>
    <ligand>
        <name>Zn(2+)</name>
        <dbReference type="ChEBI" id="CHEBI:29105"/>
        <label>2</label>
    </ligand>
</feature>
<comment type="cofactor">
    <cofactor evidence="7">
        <name>Zn(2+)</name>
        <dbReference type="ChEBI" id="CHEBI:29105"/>
    </cofactor>
    <text evidence="7">Binds 3 Zn(2+) ions.</text>
</comment>
<dbReference type="GO" id="GO:0008081">
    <property type="term" value="F:phosphoric diester hydrolase activity"/>
    <property type="evidence" value="ECO:0007669"/>
    <property type="project" value="TreeGrafter"/>
</dbReference>
<feature type="binding site" evidence="7">
    <location>
        <position position="176"/>
    </location>
    <ligand>
        <name>Zn(2+)</name>
        <dbReference type="ChEBI" id="CHEBI:29105"/>
        <label>2</label>
    </ligand>
</feature>
<dbReference type="GO" id="GO:0003677">
    <property type="term" value="F:DNA binding"/>
    <property type="evidence" value="ECO:0007669"/>
    <property type="project" value="InterPro"/>
</dbReference>
<dbReference type="EC" id="3.1.21.2" evidence="7"/>
<keyword evidence="6 7" id="KW-0234">DNA repair</keyword>
<keyword evidence="7" id="KW-0255">Endonuclease</keyword>
<feature type="binding site" evidence="7">
    <location>
        <position position="225"/>
    </location>
    <ligand>
        <name>Zn(2+)</name>
        <dbReference type="ChEBI" id="CHEBI:29105"/>
        <label>3</label>
    </ligand>
</feature>
<dbReference type="PROSITE" id="PS00731">
    <property type="entry name" value="AP_NUCLEASE_F2_3"/>
    <property type="match status" value="1"/>
</dbReference>
<feature type="binding site" evidence="7">
    <location>
        <position position="143"/>
    </location>
    <ligand>
        <name>Zn(2+)</name>
        <dbReference type="ChEBI" id="CHEBI:29105"/>
        <label>1</label>
    </ligand>
</feature>
<dbReference type="OrthoDB" id="9805666at2"/>
<evidence type="ECO:0000313" key="10">
    <source>
        <dbReference type="Proteomes" id="UP000029712"/>
    </source>
</evidence>
<dbReference type="Pfam" id="PF01261">
    <property type="entry name" value="AP_endonuc_2"/>
    <property type="match status" value="1"/>
</dbReference>
<keyword evidence="3 7" id="KW-0227">DNA damage</keyword>
<dbReference type="SMART" id="SM00518">
    <property type="entry name" value="AP2Ec"/>
    <property type="match status" value="1"/>
</dbReference>
<feature type="binding site" evidence="7">
    <location>
        <position position="70"/>
    </location>
    <ligand>
        <name>Zn(2+)</name>
        <dbReference type="ChEBI" id="CHEBI:29105"/>
        <label>1</label>
    </ligand>
</feature>
<dbReference type="RefSeq" id="WP_036438481.1">
    <property type="nucleotide sequence ID" value="NZ_CP033021.1"/>
</dbReference>
<dbReference type="PROSITE" id="PS51432">
    <property type="entry name" value="AP_NUCLEASE_F2_4"/>
    <property type="match status" value="1"/>
</dbReference>
<reference evidence="9 10" key="2">
    <citation type="submission" date="2018-10" db="EMBL/GenBank/DDBJ databases">
        <title>Detection and isolation of Mycoplasma hominis as a predominant microorganism from pelvic cavity of patient with salpingitis and tubo-ovarian abscess.</title>
        <authorList>
            <person name="Guschin A.E."/>
            <person name="Khayrullina G.A."/>
            <person name="Rakovskaya I.V."/>
            <person name="Shelenkov A.A."/>
            <person name="Shagin D.A."/>
        </authorList>
    </citation>
    <scope>NUCLEOTIDE SEQUENCE [LARGE SCALE GENOMIC DNA]</scope>
    <source>
        <strain evidence="10">TOA</strain>
    </source>
</reference>
<dbReference type="HAMAP" id="MF_00152">
    <property type="entry name" value="Nfo"/>
    <property type="match status" value="1"/>
</dbReference>
<evidence type="ECO:0000256" key="3">
    <source>
        <dbReference type="ARBA" id="ARBA00022763"/>
    </source>
</evidence>
<name>A0A454C9I4_METHO</name>
<keyword evidence="4 7" id="KW-0378">Hydrolase</keyword>
<dbReference type="Gene3D" id="3.20.20.150">
    <property type="entry name" value="Divalent-metal-dependent TIM barrel enzymes"/>
    <property type="match status" value="1"/>
</dbReference>
<sequence>MIKLGSHISFKKPDYLIGSFNEAINNGENCFMIYLGAPQSAFRVDSSLYNIEKYLKQCNSIIPVSDIVVHAPYIVNLANREKADFGIKFLCSEIKRMNSFGAKLLVLHPGSSVEYSRSEALASLIQSLKKIIESTKDVIICLEIMSGKGSQICSNFNDLLYVIKSVNSERIAICFDTCHAWDAGYDIKDYENFKSYIKQQNILPLIRVIHLNDSMNELGSKKDRHANIDRGHIGLETLKKFVHDKDFDNIPIILETPFINNKSPYKDEIIMLLEDNKKDNILF</sequence>
<dbReference type="FunFam" id="3.20.20.150:FF:000001">
    <property type="entry name" value="Probable endonuclease 4"/>
    <property type="match status" value="1"/>
</dbReference>
<dbReference type="GO" id="GO:0008270">
    <property type="term" value="F:zinc ion binding"/>
    <property type="evidence" value="ECO:0007669"/>
    <property type="project" value="UniProtKB-UniRule"/>
</dbReference>
<evidence type="ECO:0000256" key="4">
    <source>
        <dbReference type="ARBA" id="ARBA00022801"/>
    </source>
</evidence>
<comment type="function">
    <text evidence="7">Endonuclease IV plays a role in DNA repair. It cleaves phosphodiester bonds at apurinic or apyrimidinic (AP) sites, generating a 3'-hydroxyl group and a 5'-terminal sugar phosphate.</text>
</comment>
<dbReference type="PANTHER" id="PTHR21445:SF0">
    <property type="entry name" value="APURINIC-APYRIMIDINIC ENDONUCLEASE"/>
    <property type="match status" value="1"/>
</dbReference>
<feature type="binding site" evidence="7">
    <location>
        <position position="143"/>
    </location>
    <ligand>
        <name>Zn(2+)</name>
        <dbReference type="ChEBI" id="CHEBI:29105"/>
        <label>2</label>
    </ligand>
</feature>
<dbReference type="GO" id="GO:0008833">
    <property type="term" value="F:deoxyribonuclease IV (phage-T4-induced) activity"/>
    <property type="evidence" value="ECO:0007669"/>
    <property type="project" value="UniProtKB-UniRule"/>
</dbReference>
<dbReference type="GO" id="GO:0003906">
    <property type="term" value="F:DNA-(apurinic or apyrimidinic site) endonuclease activity"/>
    <property type="evidence" value="ECO:0007669"/>
    <property type="project" value="TreeGrafter"/>
</dbReference>
<feature type="binding site" evidence="7">
    <location>
        <position position="223"/>
    </location>
    <ligand>
        <name>Zn(2+)</name>
        <dbReference type="ChEBI" id="CHEBI:29105"/>
        <label>3</label>
    </ligand>
</feature>
<dbReference type="Proteomes" id="UP000029712">
    <property type="component" value="Chromosome"/>
</dbReference>
<dbReference type="SUPFAM" id="SSF51658">
    <property type="entry name" value="Xylose isomerase-like"/>
    <property type="match status" value="1"/>
</dbReference>
<evidence type="ECO:0000259" key="8">
    <source>
        <dbReference type="Pfam" id="PF01261"/>
    </source>
</evidence>
<keyword evidence="7" id="KW-0540">Nuclease</keyword>
<comment type="catalytic activity">
    <reaction evidence="7">
        <text>Endonucleolytic cleavage to 5'-phosphooligonucleotide end-products.</text>
        <dbReference type="EC" id="3.1.21.2"/>
    </reaction>
</comment>
<evidence type="ECO:0000256" key="1">
    <source>
        <dbReference type="ARBA" id="ARBA00005340"/>
    </source>
</evidence>
<dbReference type="CDD" id="cd00019">
    <property type="entry name" value="AP2Ec"/>
    <property type="match status" value="1"/>
</dbReference>
<evidence type="ECO:0000256" key="6">
    <source>
        <dbReference type="ARBA" id="ARBA00023204"/>
    </source>
</evidence>
<evidence type="ECO:0000256" key="5">
    <source>
        <dbReference type="ARBA" id="ARBA00022833"/>
    </source>
</evidence>
<dbReference type="AlphaFoldDB" id="A0A454C9I4"/>
<reference evidence="9 10" key="1">
    <citation type="submission" date="2014-08" db="EMBL/GenBank/DDBJ databases">
        <authorList>
            <person name="Kuleshov K."/>
            <person name="Dedkov V."/>
            <person name="Markelov M."/>
            <person name="Pimkina E."/>
        </authorList>
    </citation>
    <scope>NUCLEOTIDE SEQUENCE [LARGE SCALE GENOMIC DNA]</scope>
    <source>
        <strain evidence="10">TOA</strain>
    </source>
</reference>
<evidence type="ECO:0000313" key="9">
    <source>
        <dbReference type="EMBL" id="AYN65360.1"/>
    </source>
</evidence>
<dbReference type="NCBIfam" id="TIGR00587">
    <property type="entry name" value="nfo"/>
    <property type="match status" value="1"/>
</dbReference>
<evidence type="ECO:0000256" key="7">
    <source>
        <dbReference type="HAMAP-Rule" id="MF_00152"/>
    </source>
</evidence>
<dbReference type="NCBIfam" id="NF002196">
    <property type="entry name" value="PRK01060.1-1"/>
    <property type="match status" value="1"/>
</dbReference>
<dbReference type="InterPro" id="IPR018246">
    <property type="entry name" value="AP_endonuc_F2_Zn_BS"/>
</dbReference>
<organism evidence="9 10">
    <name type="scientific">Metamycoplasma hominis</name>
    <name type="common">Mycoplasma hominis</name>
    <dbReference type="NCBI Taxonomy" id="2098"/>
    <lineage>
        <taxon>Bacteria</taxon>
        <taxon>Bacillati</taxon>
        <taxon>Mycoplasmatota</taxon>
        <taxon>Mycoplasmoidales</taxon>
        <taxon>Metamycoplasmataceae</taxon>
        <taxon>Metamycoplasma</taxon>
    </lineage>
</organism>
<evidence type="ECO:0000256" key="2">
    <source>
        <dbReference type="ARBA" id="ARBA00022723"/>
    </source>
</evidence>
<dbReference type="PROSITE" id="PS00730">
    <property type="entry name" value="AP_NUCLEASE_F2_2"/>
    <property type="match status" value="1"/>
</dbReference>
<protein>
    <recommendedName>
        <fullName evidence="7">Probable endonuclease 4</fullName>
        <ecNumber evidence="7">3.1.21.2</ecNumber>
    </recommendedName>
    <alternativeName>
        <fullName evidence="7">Endodeoxyribonuclease IV</fullName>
    </alternativeName>
    <alternativeName>
        <fullName evidence="7">Endonuclease IV</fullName>
    </alternativeName>
</protein>
<dbReference type="GO" id="GO:0006284">
    <property type="term" value="P:base-excision repair"/>
    <property type="evidence" value="ECO:0007669"/>
    <property type="project" value="TreeGrafter"/>
</dbReference>
<dbReference type="InterPro" id="IPR001719">
    <property type="entry name" value="AP_endonuc_2"/>
</dbReference>
<dbReference type="InterPro" id="IPR013022">
    <property type="entry name" value="Xyl_isomerase-like_TIM-brl"/>
</dbReference>
<feature type="binding site" evidence="7">
    <location>
        <position position="108"/>
    </location>
    <ligand>
        <name>Zn(2+)</name>
        <dbReference type="ChEBI" id="CHEBI:29105"/>
        <label>1</label>
    </ligand>
</feature>
<keyword evidence="5 7" id="KW-0862">Zinc</keyword>
<dbReference type="EMBL" id="CP033021">
    <property type="protein sequence ID" value="AYN65360.1"/>
    <property type="molecule type" value="Genomic_DNA"/>
</dbReference>
<dbReference type="PANTHER" id="PTHR21445">
    <property type="entry name" value="ENDONUCLEASE IV ENDODEOXYRIBONUCLEASE IV"/>
    <property type="match status" value="1"/>
</dbReference>
<gene>
    <name evidence="7" type="primary">nfo</name>
    <name evidence="9" type="ORF">KN71_001425</name>
</gene>
<feature type="binding site" evidence="7">
    <location>
        <position position="179"/>
    </location>
    <ligand>
        <name>Zn(2+)</name>
        <dbReference type="ChEBI" id="CHEBI:29105"/>
        <label>3</label>
    </ligand>
</feature>